<sequence>MMTLGEIVAWIPLWLLRASVFVFGLLWGSFLNVVIYRVPLDMSVVFPGSHCPGCGKPVAGYDNIPVLSYVILRGRARCCGARMSPRYPLVELLGGALSLAVFEVIIRSLPGSMGIGRAAAIYAADFALCLGLVAAAFIDLEHMILPDRITLGGVVLGIATATLRGSSFRESIVGALIGLLMIWFPLIFLFKGLTGRNGMGLGDAKLVALAGAWFGWPGAVFTLFAGAFQGALYAMVMKVLGIELKLPKAVQDDIDRLKKAAAEGDPEAIAELEEDPLTESEGDAFILRWIRTGLEKLGLVRPKSETAATEAPADEEAEEEEPPQRTWMPFGPFLILACLELLFAGDLIAAQWQALFASG</sequence>
<feature type="transmembrane region" description="Helical" evidence="11">
    <location>
        <begin position="7"/>
        <end position="30"/>
    </location>
</feature>
<dbReference type="PANTHER" id="PTHR30487:SF0">
    <property type="entry name" value="PREPILIN LEADER PEPTIDASE_N-METHYLTRANSFERASE-RELATED"/>
    <property type="match status" value="1"/>
</dbReference>
<dbReference type="InterPro" id="IPR050882">
    <property type="entry name" value="Prepilin_peptidase/N-MTase"/>
</dbReference>
<evidence type="ECO:0000256" key="10">
    <source>
        <dbReference type="SAM" id="MobiDB-lite"/>
    </source>
</evidence>
<dbReference type="STRING" id="1391654.AKJ09_03085"/>
<dbReference type="PRINTS" id="PR00864">
    <property type="entry name" value="PREPILNPTASE"/>
</dbReference>
<keyword evidence="6 11" id="KW-1133">Transmembrane helix</keyword>
<evidence type="ECO:0000256" key="11">
    <source>
        <dbReference type="SAM" id="Phobius"/>
    </source>
</evidence>
<evidence type="ECO:0000256" key="7">
    <source>
        <dbReference type="ARBA" id="ARBA00023136"/>
    </source>
</evidence>
<evidence type="ECO:0000313" key="15">
    <source>
        <dbReference type="Proteomes" id="UP000064967"/>
    </source>
</evidence>
<dbReference type="PATRIC" id="fig|1391654.3.peg.3121"/>
<dbReference type="AlphaFoldDB" id="A0A0K1PSS5"/>
<keyword evidence="4" id="KW-0997">Cell inner membrane</keyword>
<dbReference type="Pfam" id="PF06750">
    <property type="entry name" value="A24_N_bact"/>
    <property type="match status" value="1"/>
</dbReference>
<keyword evidence="9" id="KW-0645">Protease</keyword>
<feature type="domain" description="Prepilin peptidase A24 N-terminal" evidence="13">
    <location>
        <begin position="22"/>
        <end position="102"/>
    </location>
</feature>
<dbReference type="GO" id="GO:0006465">
    <property type="term" value="P:signal peptide processing"/>
    <property type="evidence" value="ECO:0007669"/>
    <property type="project" value="TreeGrafter"/>
</dbReference>
<organism evidence="14 15">
    <name type="scientific">Labilithrix luteola</name>
    <dbReference type="NCBI Taxonomy" id="1391654"/>
    <lineage>
        <taxon>Bacteria</taxon>
        <taxon>Pseudomonadati</taxon>
        <taxon>Myxococcota</taxon>
        <taxon>Polyangia</taxon>
        <taxon>Polyangiales</taxon>
        <taxon>Labilitrichaceae</taxon>
        <taxon>Labilithrix</taxon>
    </lineage>
</organism>
<evidence type="ECO:0000256" key="6">
    <source>
        <dbReference type="ARBA" id="ARBA00022989"/>
    </source>
</evidence>
<dbReference type="KEGG" id="llu:AKJ09_03085"/>
<keyword evidence="9" id="KW-0808">Transferase</keyword>
<keyword evidence="3" id="KW-1003">Cell membrane</keyword>
<dbReference type="GO" id="GO:0008168">
    <property type="term" value="F:methyltransferase activity"/>
    <property type="evidence" value="ECO:0007669"/>
    <property type="project" value="UniProtKB-KW"/>
</dbReference>
<name>A0A0K1PSS5_9BACT</name>
<comment type="subcellular location">
    <subcellularLocation>
        <location evidence="1">Cell inner membrane</location>
        <topology evidence="1">Multi-pass membrane protein</topology>
    </subcellularLocation>
    <subcellularLocation>
        <location evidence="9">Cell membrane</location>
        <topology evidence="9">Multi-pass membrane protein</topology>
    </subcellularLocation>
</comment>
<dbReference type="EMBL" id="CP012333">
    <property type="protein sequence ID" value="AKU96421.1"/>
    <property type="molecule type" value="Genomic_DNA"/>
</dbReference>
<protein>
    <recommendedName>
        <fullName evidence="9">Prepilin leader peptidase/N-methyltransferase</fullName>
        <ecNumber evidence="9">2.1.1.-</ecNumber>
        <ecNumber evidence="9">3.4.23.43</ecNumber>
    </recommendedName>
</protein>
<evidence type="ECO:0000259" key="12">
    <source>
        <dbReference type="Pfam" id="PF01478"/>
    </source>
</evidence>
<feature type="transmembrane region" description="Helical" evidence="11">
    <location>
        <begin position="213"/>
        <end position="236"/>
    </location>
</feature>
<keyword evidence="9" id="KW-0511">Multifunctional enzyme</keyword>
<reference evidence="14 15" key="1">
    <citation type="submission" date="2015-08" db="EMBL/GenBank/DDBJ databases">
        <authorList>
            <person name="Babu N.S."/>
            <person name="Beckwith C.J."/>
            <person name="Beseler K.G."/>
            <person name="Brison A."/>
            <person name="Carone J.V."/>
            <person name="Caskin T.P."/>
            <person name="Diamond M."/>
            <person name="Durham M.E."/>
            <person name="Foxe J.M."/>
            <person name="Go M."/>
            <person name="Henderson B.A."/>
            <person name="Jones I.B."/>
            <person name="McGettigan J.A."/>
            <person name="Micheletti S.J."/>
            <person name="Nasrallah M.E."/>
            <person name="Ortiz D."/>
            <person name="Piller C.R."/>
            <person name="Privatt S.R."/>
            <person name="Schneider S.L."/>
            <person name="Sharp S."/>
            <person name="Smith T.C."/>
            <person name="Stanton J.D."/>
            <person name="Ullery H.E."/>
            <person name="Wilson R.J."/>
            <person name="Serrano M.G."/>
            <person name="Buck G."/>
            <person name="Lee V."/>
            <person name="Wang Y."/>
            <person name="Carvalho R."/>
            <person name="Voegtly L."/>
            <person name="Shi R."/>
            <person name="Duckworth R."/>
            <person name="Johnson A."/>
            <person name="Loviza R."/>
            <person name="Walstead R."/>
            <person name="Shah Z."/>
            <person name="Kiflezghi M."/>
            <person name="Wade K."/>
            <person name="Ball S.L."/>
            <person name="Bradley K.W."/>
            <person name="Asai D.J."/>
            <person name="Bowman C.A."/>
            <person name="Russell D.A."/>
            <person name="Pope W.H."/>
            <person name="Jacobs-Sera D."/>
            <person name="Hendrix R.W."/>
            <person name="Hatfull G.F."/>
        </authorList>
    </citation>
    <scope>NUCLEOTIDE SEQUENCE [LARGE SCALE GENOMIC DNA]</scope>
    <source>
        <strain evidence="14 15">DSM 27648</strain>
    </source>
</reference>
<feature type="domain" description="Prepilin type IV endopeptidase peptidase" evidence="12">
    <location>
        <begin position="127"/>
        <end position="234"/>
    </location>
</feature>
<feature type="transmembrane region" description="Helical" evidence="11">
    <location>
        <begin position="118"/>
        <end position="138"/>
    </location>
</feature>
<evidence type="ECO:0000256" key="2">
    <source>
        <dbReference type="ARBA" id="ARBA00005801"/>
    </source>
</evidence>
<keyword evidence="5 9" id="KW-0812">Transmembrane</keyword>
<comment type="catalytic activity">
    <reaction evidence="9">
        <text>Typically cleaves a -Gly-|-Phe- bond to release an N-terminal, basic peptide of 5-8 residues from type IV prepilin, and then N-methylates the new N-terminal amino group, the methyl donor being S-adenosyl-L-methionine.</text>
        <dbReference type="EC" id="3.4.23.43"/>
    </reaction>
</comment>
<feature type="region of interest" description="Disordered" evidence="10">
    <location>
        <begin position="302"/>
        <end position="325"/>
    </location>
</feature>
<evidence type="ECO:0000256" key="8">
    <source>
        <dbReference type="RuleBase" id="RU003793"/>
    </source>
</evidence>
<dbReference type="GO" id="GO:0032259">
    <property type="term" value="P:methylation"/>
    <property type="evidence" value="ECO:0007669"/>
    <property type="project" value="UniProtKB-KW"/>
</dbReference>
<dbReference type="GO" id="GO:0004190">
    <property type="term" value="F:aspartic-type endopeptidase activity"/>
    <property type="evidence" value="ECO:0007669"/>
    <property type="project" value="UniProtKB-EC"/>
</dbReference>
<feature type="compositionally biased region" description="Acidic residues" evidence="10">
    <location>
        <begin position="312"/>
        <end position="321"/>
    </location>
</feature>
<dbReference type="OrthoDB" id="9789291at2"/>
<dbReference type="InterPro" id="IPR000045">
    <property type="entry name" value="Prepilin_IV_endopep_pep"/>
</dbReference>
<feature type="transmembrane region" description="Helical" evidence="11">
    <location>
        <begin position="172"/>
        <end position="193"/>
    </location>
</feature>
<keyword evidence="15" id="KW-1185">Reference proteome</keyword>
<dbReference type="PANTHER" id="PTHR30487">
    <property type="entry name" value="TYPE 4 PREPILIN-LIKE PROTEINS LEADER PEPTIDE-PROCESSING ENZYME"/>
    <property type="match status" value="1"/>
</dbReference>
<dbReference type="InterPro" id="IPR010627">
    <property type="entry name" value="Prepilin_pept_A24_N"/>
</dbReference>
<proteinExistence type="inferred from homology"/>
<gene>
    <name evidence="14" type="ORF">AKJ09_03085</name>
</gene>
<evidence type="ECO:0000259" key="13">
    <source>
        <dbReference type="Pfam" id="PF06750"/>
    </source>
</evidence>
<comment type="similarity">
    <text evidence="2 8">Belongs to the peptidase A24 family.</text>
</comment>
<dbReference type="Proteomes" id="UP000064967">
    <property type="component" value="Chromosome"/>
</dbReference>
<comment type="function">
    <text evidence="9">Plays an essential role in type IV pili and type II pseudopili formation by proteolytically removing the leader sequence from substrate proteins and subsequently monomethylating the alpha-amino group of the newly exposed N-terminal phenylalanine.</text>
</comment>
<feature type="transmembrane region" description="Helical" evidence="11">
    <location>
        <begin position="87"/>
        <end position="106"/>
    </location>
</feature>
<evidence type="ECO:0000256" key="1">
    <source>
        <dbReference type="ARBA" id="ARBA00004429"/>
    </source>
</evidence>
<evidence type="ECO:0000313" key="14">
    <source>
        <dbReference type="EMBL" id="AKU96421.1"/>
    </source>
</evidence>
<dbReference type="EC" id="3.4.23.43" evidence="9"/>
<evidence type="ECO:0000256" key="3">
    <source>
        <dbReference type="ARBA" id="ARBA00022475"/>
    </source>
</evidence>
<dbReference type="Gene3D" id="1.20.120.1220">
    <property type="match status" value="1"/>
</dbReference>
<keyword evidence="7 11" id="KW-0472">Membrane</keyword>
<keyword evidence="9" id="KW-0378">Hydrolase</keyword>
<accession>A0A0K1PSS5</accession>
<keyword evidence="9" id="KW-0489">Methyltransferase</keyword>
<dbReference type="GO" id="GO:0005886">
    <property type="term" value="C:plasma membrane"/>
    <property type="evidence" value="ECO:0007669"/>
    <property type="project" value="UniProtKB-SubCell"/>
</dbReference>
<evidence type="ECO:0000256" key="5">
    <source>
        <dbReference type="ARBA" id="ARBA00022692"/>
    </source>
</evidence>
<dbReference type="Pfam" id="PF01478">
    <property type="entry name" value="Peptidase_A24"/>
    <property type="match status" value="1"/>
</dbReference>
<dbReference type="RefSeq" id="WP_146647716.1">
    <property type="nucleotide sequence ID" value="NZ_CP012333.1"/>
</dbReference>
<dbReference type="InterPro" id="IPR014032">
    <property type="entry name" value="Peptidase_A24A_bac"/>
</dbReference>
<evidence type="ECO:0000256" key="9">
    <source>
        <dbReference type="RuleBase" id="RU003794"/>
    </source>
</evidence>
<dbReference type="EC" id="2.1.1.-" evidence="9"/>
<evidence type="ECO:0000256" key="4">
    <source>
        <dbReference type="ARBA" id="ARBA00022519"/>
    </source>
</evidence>